<dbReference type="OrthoDB" id="9970547at2759"/>
<accession>A0A210QM23</accession>
<evidence type="ECO:0000256" key="4">
    <source>
        <dbReference type="ARBA" id="ARBA00022729"/>
    </source>
</evidence>
<gene>
    <name evidence="12" type="ORF">KP79_PYT07042</name>
</gene>
<comment type="subcellular location">
    <subcellularLocation>
        <location evidence="1">Cell membrane</location>
        <topology evidence="1">Multi-pass membrane protein</topology>
    </subcellularLocation>
</comment>
<keyword evidence="4 10" id="KW-0732">Signal</keyword>
<feature type="signal peptide" evidence="10">
    <location>
        <begin position="1"/>
        <end position="21"/>
    </location>
</feature>
<evidence type="ECO:0000256" key="9">
    <source>
        <dbReference type="SAM" id="Phobius"/>
    </source>
</evidence>
<keyword evidence="3" id="KW-1003">Cell membrane</keyword>
<keyword evidence="9" id="KW-0812">Transmembrane</keyword>
<dbReference type="InterPro" id="IPR009030">
    <property type="entry name" value="Growth_fac_rcpt_cys_sf"/>
</dbReference>
<evidence type="ECO:0000256" key="3">
    <source>
        <dbReference type="ARBA" id="ARBA00022475"/>
    </source>
</evidence>
<feature type="domain" description="GPR158/179 extracellular" evidence="11">
    <location>
        <begin position="719"/>
        <end position="815"/>
    </location>
</feature>
<evidence type="ECO:0000313" key="13">
    <source>
        <dbReference type="Proteomes" id="UP000242188"/>
    </source>
</evidence>
<dbReference type="AlphaFoldDB" id="A0A210QM23"/>
<proteinExistence type="inferred from homology"/>
<comment type="caution">
    <text evidence="12">The sequence shown here is derived from an EMBL/GenBank/DDBJ whole genome shotgun (WGS) entry which is preliminary data.</text>
</comment>
<evidence type="ECO:0000256" key="10">
    <source>
        <dbReference type="SAM" id="SignalP"/>
    </source>
</evidence>
<keyword evidence="7" id="KW-0325">Glycoprotein</keyword>
<dbReference type="PANTHER" id="PTHR32546">
    <property type="entry name" value="G-PROTEIN COUPLED RECEPTOR 158-RELATED"/>
    <property type="match status" value="1"/>
</dbReference>
<organism evidence="12 13">
    <name type="scientific">Mizuhopecten yessoensis</name>
    <name type="common">Japanese scallop</name>
    <name type="synonym">Patinopecten yessoensis</name>
    <dbReference type="NCBI Taxonomy" id="6573"/>
    <lineage>
        <taxon>Eukaryota</taxon>
        <taxon>Metazoa</taxon>
        <taxon>Spiralia</taxon>
        <taxon>Lophotrochozoa</taxon>
        <taxon>Mollusca</taxon>
        <taxon>Bivalvia</taxon>
        <taxon>Autobranchia</taxon>
        <taxon>Pteriomorphia</taxon>
        <taxon>Pectinida</taxon>
        <taxon>Pectinoidea</taxon>
        <taxon>Pectinidae</taxon>
        <taxon>Mizuhopecten</taxon>
    </lineage>
</organism>
<dbReference type="GO" id="GO:0004930">
    <property type="term" value="F:G protein-coupled receptor activity"/>
    <property type="evidence" value="ECO:0007669"/>
    <property type="project" value="UniProtKB-KW"/>
</dbReference>
<keyword evidence="9" id="KW-1133">Transmembrane helix</keyword>
<dbReference type="EMBL" id="NEDP02002949">
    <property type="protein sequence ID" value="OWF49775.1"/>
    <property type="molecule type" value="Genomic_DNA"/>
</dbReference>
<dbReference type="InterPro" id="IPR043458">
    <property type="entry name" value="GPR158/179"/>
</dbReference>
<dbReference type="PANTHER" id="PTHR32546:SF25">
    <property type="entry name" value="MIP05539P"/>
    <property type="match status" value="1"/>
</dbReference>
<dbReference type="STRING" id="6573.A0A210QM23"/>
<keyword evidence="6 12" id="KW-0675">Receptor</keyword>
<evidence type="ECO:0000256" key="8">
    <source>
        <dbReference type="ARBA" id="ARBA00023224"/>
    </source>
</evidence>
<evidence type="ECO:0000256" key="5">
    <source>
        <dbReference type="ARBA" id="ARBA00023040"/>
    </source>
</evidence>
<dbReference type="Proteomes" id="UP000242188">
    <property type="component" value="Unassembled WGS sequence"/>
</dbReference>
<dbReference type="GO" id="GO:0005886">
    <property type="term" value="C:plasma membrane"/>
    <property type="evidence" value="ECO:0007669"/>
    <property type="project" value="UniProtKB-SubCell"/>
</dbReference>
<dbReference type="InterPro" id="IPR054714">
    <property type="entry name" value="GPR158_179_extracellular"/>
</dbReference>
<sequence>MYSFIHVILVGFTLTLYASWCGSVSQSGVFNWLEEDRFDEIMDRMSSVTADNCRSKPKEQLRLPSETVSQLPRSNMLLSTVIYSNRSQLLHLHNMALNRAFFYSFIYQRQNRSEDFMNQPGLQYLYMASTADVTGNEGFINGSALYFDNHCSYPQWYLYNGVVFNSTLPLFGPRAWRTDDYNEPTNWLREPTNNTVDIHDYGAGTMKNYTSDAYKAAPWYSVWLPDYDKSQDSLRKFTYFVNVKFSNATGQFTHKEFEGIDFFGPPQPGQSDRGVSLPVEWTPPYFDCGRSNRWIVSAHSPVVEYMPRYSNWTHLRRPRFVAVVTQDIEFERIDFNPCPKSEGNPDPNYFKSTARCKPTTMCEPLNGYGFRRGGYQCVCQPGYYFPWWHGGPFLGDEIEIATEDEYQSNFDCLSVQELMVIPNEMPIFVQRRRKRSTLIAKKSTLFKMITSGQSPRAKLVARRSVPKEKMKEKLRNRRHIPRYQGESKKIRNKRDLYDAEKRVKMEKILTRKAQTNAANCKTKMPYELLLPGDVAYGVEKQFEAQGRTALRLAHFLSDFLQNVDEYENFGSMTGDRRLNETHLFGEVIANVMADFKILGSGVFFERYKFRMSPPINNTDPRYTNGIVREFFGPYSWRKQTVTGDGMDEFNAVDSAGYSKYYTDEIWYRTVKARWQTNFHSLVKYTAKPMVRSDVNGTSLVRFEYYPIQYYAPKYEHGEWLRPEFKCDDRIMDWVVTYVVPFFGFNELKTMLEFKGVVKVDVKLDYLDINQCPQDFYVANAFKNTGKCDFKSTNCIALPGKRFQTGSYKCECRQGYEYPFNDLAWFYDGQTMEEEYSKKLRGEPNRYGTLKCRIAGAASIVANWALVTASLLAFLFLQRR</sequence>
<evidence type="ECO:0000313" key="12">
    <source>
        <dbReference type="EMBL" id="OWF49775.1"/>
    </source>
</evidence>
<keyword evidence="9" id="KW-0472">Membrane</keyword>
<protein>
    <submittedName>
        <fullName evidence="12">G-protein coupled receptor 158</fullName>
    </submittedName>
</protein>
<name>A0A210QM23_MIZYE</name>
<comment type="similarity">
    <text evidence="2">Belongs to the G-protein coupled receptor 3 family.</text>
</comment>
<evidence type="ECO:0000259" key="11">
    <source>
        <dbReference type="Pfam" id="PF22572"/>
    </source>
</evidence>
<feature type="chain" id="PRO_5013392690" evidence="10">
    <location>
        <begin position="22"/>
        <end position="879"/>
    </location>
</feature>
<evidence type="ECO:0000256" key="2">
    <source>
        <dbReference type="ARBA" id="ARBA00007242"/>
    </source>
</evidence>
<reference evidence="12 13" key="1">
    <citation type="journal article" date="2017" name="Nat. Ecol. Evol.">
        <title>Scallop genome provides insights into evolution of bilaterian karyotype and development.</title>
        <authorList>
            <person name="Wang S."/>
            <person name="Zhang J."/>
            <person name="Jiao W."/>
            <person name="Li J."/>
            <person name="Xun X."/>
            <person name="Sun Y."/>
            <person name="Guo X."/>
            <person name="Huan P."/>
            <person name="Dong B."/>
            <person name="Zhang L."/>
            <person name="Hu X."/>
            <person name="Sun X."/>
            <person name="Wang J."/>
            <person name="Zhao C."/>
            <person name="Wang Y."/>
            <person name="Wang D."/>
            <person name="Huang X."/>
            <person name="Wang R."/>
            <person name="Lv J."/>
            <person name="Li Y."/>
            <person name="Zhang Z."/>
            <person name="Liu B."/>
            <person name="Lu W."/>
            <person name="Hui Y."/>
            <person name="Liang J."/>
            <person name="Zhou Z."/>
            <person name="Hou R."/>
            <person name="Li X."/>
            <person name="Liu Y."/>
            <person name="Li H."/>
            <person name="Ning X."/>
            <person name="Lin Y."/>
            <person name="Zhao L."/>
            <person name="Xing Q."/>
            <person name="Dou J."/>
            <person name="Li Y."/>
            <person name="Mao J."/>
            <person name="Guo H."/>
            <person name="Dou H."/>
            <person name="Li T."/>
            <person name="Mu C."/>
            <person name="Jiang W."/>
            <person name="Fu Q."/>
            <person name="Fu X."/>
            <person name="Miao Y."/>
            <person name="Liu J."/>
            <person name="Yu Q."/>
            <person name="Li R."/>
            <person name="Liao H."/>
            <person name="Li X."/>
            <person name="Kong Y."/>
            <person name="Jiang Z."/>
            <person name="Chourrout D."/>
            <person name="Li R."/>
            <person name="Bao Z."/>
        </authorList>
    </citation>
    <scope>NUCLEOTIDE SEQUENCE [LARGE SCALE GENOMIC DNA]</scope>
    <source>
        <strain evidence="12 13">PY_sf001</strain>
    </source>
</reference>
<keyword evidence="5" id="KW-0297">G-protein coupled receptor</keyword>
<dbReference type="Pfam" id="PF22572">
    <property type="entry name" value="GPR158_179_EC"/>
    <property type="match status" value="2"/>
</dbReference>
<feature type="transmembrane region" description="Helical" evidence="9">
    <location>
        <begin position="853"/>
        <end position="876"/>
    </location>
</feature>
<keyword evidence="8" id="KW-0807">Transducer</keyword>
<feature type="domain" description="GPR158/179 extracellular" evidence="11">
    <location>
        <begin position="280"/>
        <end position="384"/>
    </location>
</feature>
<evidence type="ECO:0000256" key="7">
    <source>
        <dbReference type="ARBA" id="ARBA00023180"/>
    </source>
</evidence>
<evidence type="ECO:0000256" key="1">
    <source>
        <dbReference type="ARBA" id="ARBA00004651"/>
    </source>
</evidence>
<dbReference type="SUPFAM" id="SSF57184">
    <property type="entry name" value="Growth factor receptor domain"/>
    <property type="match status" value="1"/>
</dbReference>
<evidence type="ECO:0000256" key="6">
    <source>
        <dbReference type="ARBA" id="ARBA00023170"/>
    </source>
</evidence>
<keyword evidence="13" id="KW-1185">Reference proteome</keyword>
<dbReference type="Gene3D" id="3.30.450.20">
    <property type="entry name" value="PAS domain"/>
    <property type="match status" value="2"/>
</dbReference>